<gene>
    <name evidence="2" type="ORF">IX39_17905</name>
</gene>
<dbReference type="EMBL" id="JPRP01000004">
    <property type="protein sequence ID" value="KFE97655.1"/>
    <property type="molecule type" value="Genomic_DNA"/>
</dbReference>
<keyword evidence="3" id="KW-1185">Reference proteome</keyword>
<dbReference type="SUPFAM" id="SSF51126">
    <property type="entry name" value="Pectin lyase-like"/>
    <property type="match status" value="1"/>
</dbReference>
<dbReference type="PROSITE" id="PS51257">
    <property type="entry name" value="PROKAR_LIPOPROTEIN"/>
    <property type="match status" value="1"/>
</dbReference>
<dbReference type="eggNOG" id="ENOG502Z7PX">
    <property type="taxonomic scope" value="Bacteria"/>
</dbReference>
<evidence type="ECO:0008006" key="4">
    <source>
        <dbReference type="Google" id="ProtNLM"/>
    </source>
</evidence>
<evidence type="ECO:0000256" key="1">
    <source>
        <dbReference type="SAM" id="SignalP"/>
    </source>
</evidence>
<organism evidence="2 3">
    <name type="scientific">Chryseobacterium formosense</name>
    <dbReference type="NCBI Taxonomy" id="236814"/>
    <lineage>
        <taxon>Bacteria</taxon>
        <taxon>Pseudomonadati</taxon>
        <taxon>Bacteroidota</taxon>
        <taxon>Flavobacteriia</taxon>
        <taxon>Flavobacteriales</taxon>
        <taxon>Weeksellaceae</taxon>
        <taxon>Chryseobacterium group</taxon>
        <taxon>Chryseobacterium</taxon>
    </lineage>
</organism>
<comment type="caution">
    <text evidence="2">The sequence shown here is derived from an EMBL/GenBank/DDBJ whole genome shotgun (WGS) entry which is preliminary data.</text>
</comment>
<accession>A0A085YZP2</accession>
<protein>
    <recommendedName>
        <fullName evidence="4">Right handed beta helix domain-containing protein</fullName>
    </recommendedName>
</protein>
<reference evidence="2 3" key="1">
    <citation type="submission" date="2014-07" db="EMBL/GenBank/DDBJ databases">
        <title>Genome of Chryseobacterium formosense LMG 24722.</title>
        <authorList>
            <person name="Pipes S.E."/>
            <person name="Stropko S.J."/>
            <person name="Newman J.D."/>
        </authorList>
    </citation>
    <scope>NUCLEOTIDE SEQUENCE [LARGE SCALE GENOMIC DNA]</scope>
    <source>
        <strain evidence="2 3">LMG 24722</strain>
    </source>
</reference>
<dbReference type="RefSeq" id="WP_034678911.1">
    <property type="nucleotide sequence ID" value="NZ_FPAP01000005.1"/>
</dbReference>
<evidence type="ECO:0000313" key="2">
    <source>
        <dbReference type="EMBL" id="KFE97655.1"/>
    </source>
</evidence>
<proteinExistence type="predicted"/>
<feature type="chain" id="PRO_5001800494" description="Right handed beta helix domain-containing protein" evidence="1">
    <location>
        <begin position="23"/>
        <end position="468"/>
    </location>
</feature>
<evidence type="ECO:0000313" key="3">
    <source>
        <dbReference type="Proteomes" id="UP000028713"/>
    </source>
</evidence>
<dbReference type="AlphaFoldDB" id="A0A085YZP2"/>
<dbReference type="STRING" id="236814.IX39_17905"/>
<dbReference type="OrthoDB" id="1111178at2"/>
<keyword evidence="1" id="KW-0732">Signal</keyword>
<dbReference type="InterPro" id="IPR011050">
    <property type="entry name" value="Pectin_lyase_fold/virulence"/>
</dbReference>
<name>A0A085YZP2_9FLAO</name>
<dbReference type="Proteomes" id="UP000028713">
    <property type="component" value="Unassembled WGS sequence"/>
</dbReference>
<feature type="signal peptide" evidence="1">
    <location>
        <begin position="1"/>
        <end position="22"/>
    </location>
</feature>
<sequence length="468" mass="52232">MKLKLLLFLSFWMLLLAVSCNKDDITFDAPSQELRFSRDTVFCDTVYHQVRSETYAVKVFNNEDKDVMIPRISLEKGAASLYRINVDGKPGHDFQNVPLRKKDSLYIFVEIAPQASGPEAIAEDRILFTTGAGQQHVTLFSVVQDAEFFIKTPSNPNIIASDATWSNNKAKIIYGDLTLDPGVHLNIQPGTKVYFHKNSGMKVSTGATLNINGTKDEQVILRGDRNDTYYDTIPRNWNSIRMEKNSNLIMNHARLFGGTRGLEMTETNATISNSFIHTFQEYGIYSVRSNINANNLVMNNCGESCIGIFKGGMYDFVHSTIVNYSELLHQFNRNGIFAANEYQNENGQTEQGSLHFNIRNSIVYSDRDNALSLEQTPGQLLNFSIQNCLLKYSGTSAAGFDFDTNSNVTGSIKNQEPKFINYFAAQMNLRVKSDSPARGKGDLTVANSVPTDIVGADRTSNPTLGAYQ</sequence>